<evidence type="ECO:0000259" key="23">
    <source>
        <dbReference type="PROSITE" id="PS51371"/>
    </source>
</evidence>
<comment type="subunit">
    <text evidence="14">At low DSF concentrations, interacts with RpfF.</text>
</comment>
<keyword evidence="6" id="KW-0808">Transferase</keyword>
<keyword evidence="4" id="KW-1003">Cell membrane</keyword>
<dbReference type="InterPro" id="IPR000700">
    <property type="entry name" value="PAS-assoc_C"/>
</dbReference>
<organism evidence="24 25">
    <name type="scientific">Candidatus Thiodictyon syntrophicum</name>
    <dbReference type="NCBI Taxonomy" id="1166950"/>
    <lineage>
        <taxon>Bacteria</taxon>
        <taxon>Pseudomonadati</taxon>
        <taxon>Pseudomonadota</taxon>
        <taxon>Gammaproteobacteria</taxon>
        <taxon>Chromatiales</taxon>
        <taxon>Chromatiaceae</taxon>
        <taxon>Thiodictyon</taxon>
    </lineage>
</organism>
<dbReference type="Pfam" id="PF00072">
    <property type="entry name" value="Response_reg"/>
    <property type="match status" value="2"/>
</dbReference>
<dbReference type="SMART" id="SM00388">
    <property type="entry name" value="HisKA"/>
    <property type="match status" value="1"/>
</dbReference>
<dbReference type="CDD" id="cd00130">
    <property type="entry name" value="PAS"/>
    <property type="match status" value="6"/>
</dbReference>
<dbReference type="Pfam" id="PF00571">
    <property type="entry name" value="CBS"/>
    <property type="match status" value="4"/>
</dbReference>
<gene>
    <name evidence="24" type="ORF">THSYN_19205</name>
</gene>
<feature type="domain" description="Histidine kinase" evidence="19">
    <location>
        <begin position="1068"/>
        <end position="1290"/>
    </location>
</feature>
<dbReference type="SMART" id="SM00086">
    <property type="entry name" value="PAC"/>
    <property type="match status" value="6"/>
</dbReference>
<evidence type="ECO:0000256" key="7">
    <source>
        <dbReference type="ARBA" id="ARBA00022692"/>
    </source>
</evidence>
<dbReference type="EC" id="2.7.13.3" evidence="3"/>
<dbReference type="SMART" id="SM00116">
    <property type="entry name" value="CBS"/>
    <property type="match status" value="4"/>
</dbReference>
<dbReference type="InterPro" id="IPR046342">
    <property type="entry name" value="CBS_dom_sf"/>
</dbReference>
<evidence type="ECO:0000256" key="12">
    <source>
        <dbReference type="ARBA" id="ARBA00023012"/>
    </source>
</evidence>
<dbReference type="PROSITE" id="PS50110">
    <property type="entry name" value="RESPONSE_REGULATORY"/>
    <property type="match status" value="2"/>
</dbReference>
<evidence type="ECO:0000259" key="20">
    <source>
        <dbReference type="PROSITE" id="PS50110"/>
    </source>
</evidence>
<dbReference type="InterPro" id="IPR001789">
    <property type="entry name" value="Sig_transdc_resp-reg_receiver"/>
</dbReference>
<dbReference type="Gene3D" id="1.10.287.130">
    <property type="match status" value="1"/>
</dbReference>
<evidence type="ECO:0000256" key="4">
    <source>
        <dbReference type="ARBA" id="ARBA00022475"/>
    </source>
</evidence>
<dbReference type="SMART" id="SM00091">
    <property type="entry name" value="PAS"/>
    <property type="match status" value="6"/>
</dbReference>
<reference evidence="24 25" key="1">
    <citation type="submission" date="2017-03" db="EMBL/GenBank/DDBJ databases">
        <title>Complete genome sequence of Candidatus 'Thiodictyon syntrophicum' sp. nov. strain Cad16T, a photolithoautotroph purple sulfur bacterium isolated from an alpine meromictic lake.</title>
        <authorList>
            <person name="Luedin S.M."/>
            <person name="Pothier J.F."/>
            <person name="Danza F."/>
            <person name="Storelli N."/>
            <person name="Wittwer M."/>
            <person name="Tonolla M."/>
        </authorList>
    </citation>
    <scope>NUCLEOTIDE SEQUENCE [LARGE SCALE GENOMIC DNA]</scope>
    <source>
        <strain evidence="24 25">Cad16T</strain>
    </source>
</reference>
<feature type="domain" description="CBS" evidence="23">
    <location>
        <begin position="12"/>
        <end position="67"/>
    </location>
</feature>
<feature type="domain" description="CBS" evidence="23">
    <location>
        <begin position="205"/>
        <end position="262"/>
    </location>
</feature>
<dbReference type="InterPro" id="IPR036890">
    <property type="entry name" value="HATPase_C_sf"/>
</dbReference>
<comment type="catalytic activity">
    <reaction evidence="1">
        <text>ATP + protein L-histidine = ADP + protein N-phospho-L-histidine.</text>
        <dbReference type="EC" id="2.7.13.3"/>
    </reaction>
</comment>
<evidence type="ECO:0000313" key="25">
    <source>
        <dbReference type="Proteomes" id="UP000232638"/>
    </source>
</evidence>
<evidence type="ECO:0000259" key="21">
    <source>
        <dbReference type="PROSITE" id="PS50112"/>
    </source>
</evidence>
<dbReference type="CDD" id="cd16922">
    <property type="entry name" value="HATPase_EvgS-ArcB-TorS-like"/>
    <property type="match status" value="1"/>
</dbReference>
<dbReference type="Pfam" id="PF08448">
    <property type="entry name" value="PAS_4"/>
    <property type="match status" value="2"/>
</dbReference>
<dbReference type="PROSITE" id="PS50109">
    <property type="entry name" value="HIS_KIN"/>
    <property type="match status" value="1"/>
</dbReference>
<dbReference type="InterPro" id="IPR003594">
    <property type="entry name" value="HATPase_dom"/>
</dbReference>
<feature type="domain" description="Response regulatory" evidence="20">
    <location>
        <begin position="1458"/>
        <end position="1576"/>
    </location>
</feature>
<sequence>MIETLTLATLCQAQNPLVLAPEDPVSLAVAGMGERRLSSVVILDGGAPVGLFTERDALGLIAAGTYSPATPLRALMSADLLTAPPEMTFIDGYARMAGHGVRHLVLTDAAGRLYGVLSETDFARALGIAELQGPRTVADLMTRAPATVPPGTTIAECLALMAERHISSVIVVEGERALGILTERDAIRLAALDLDLHTTPVAAVMSQPVQTICPEAFAYEAAPRMRAAGVRHLAVTDDAGCLVGILSRKNLLRDILDVHLRLLRRTIAEQGQALRDTRQQVREQGLMRAMFEASPAGISLRDRDGRLVLVNPALLAMLGYQGELSSVIGRHFSEFVVTAEQEQETAMFARLLAGELPSYRRETHYRHRDGHTLVAEVTVTAIRDAGGTLTHALAMVNDITELRLWAGAFEHCAHGLGIDDPQTNTIRACNPAFANLLGAAPEAIAGQPIASVYAPEDLGLLREHIALADRSGRTRYEARMRRRDGSTFEVQMDLVSVFAPDGQVQYRVATMQDISARKQAQAALQASEKRYRGIVNNVMDAIFILDLQGRFLAVNDQACRRYGYDRETFLTLHIRDIDRPDEVVNVPQRLAVLQQEGAASFEAAHQDAQGRPIPVEVSATKTLYCGKPCLLSVVRDISERKRALAAPTESKKQSKKQSKKRLRIFIEHAPVALAMLDRDLRFMVVSRRWLDDFRLGGRDIIGRPHYEVFPEIPESWREVHRRCLAGEVIRAEEEPFERQDGSVQWVRWEVRPWHRIGGAVGGIVIFSEDITERKQAELELRRYRQIVETSSEMLVFLDRDLRYRVVNPAYAALRHTTPADLQGRLAREVVGAEYYAKIGPCLESALAGQAQRFSGLITAIDGRQRYLESDVRPFRGHDGAVLGVVVTIHDLTEAREAQLALQDQQAHLEDLVAARTAELQASETKLRTIYDLLPIGISVTDRAGQIIDCNRASEVLLGIARDEQFRRTYDGEEWAIIRPDGTPMPPPEFASVRAAVEGRTVRDVEMGILRPDGVVWLSVNATPYPHPDYGVLIAYVDVTARKAAEAELLQARAVAEQATRMKSAFLANMSHEIRTPMNAVLGFCYLLERQPLDAAALDLVLKVRNAGRSLLTLINDILDFSKIEAGRLETVSAPFSLSGLLDDLAAIVAAAARDKQLELVISPHPSWRYDTLTGDAGRLEQVLINLLGNAVKFTERGEVELRIDLDSVQGSDVRLRFAVRDTGIGIAPDQQEQIFAPFSQADSSIARRFGGTGLGLAISRQLVALMGGELRVESMPGQGSEFWFVLPLRCDQAATPTPPELAGLHLLVADDSAPAGAALVNTAAALGWTADLVTSGPDALERTLARLDGQGRYDAMLLDWQMPGQDGLTTARSIRDALRQRIDESQRPPIVIMVTAYSQDALLGEPGLAVVDALLSKPVTPSALYNAVGEALSRRRQGLGLAPPVPMATHRPRLPGLRVLVVDDSDINRELAQRILEVEGALVHLAGDGQAALDWLEDHPAGVDLVLMDVQMPRLDGYAATRRLRADARWRDLPVLALTAGAFQELRDAALASGMNDFIAKPFQVDQMIALIQHWTGRRPQPPADTPAPTTEPAEPPLAPGLAAPPLVTPAGPGIDLAVGLKQWGKIETYRTYLDRFVSRYAGAGREIATLCREGDRAAAGALAHKLVGVAGSLALPRVLELTRQLDRCIRGEEPIGELAAALQTAIDAVCAGIVAGIMAERPEAVARPAAAGPDGLRALLDQFLLALDHNDPDRCDSLLAQLAGLVAAAPLTTVQSRLTEFDFRGAEGLIRALLRDLDGSH</sequence>
<keyword evidence="8" id="KW-0547">Nucleotide-binding</keyword>
<keyword evidence="7" id="KW-0812">Transmembrane</keyword>
<feature type="domain" description="Response regulatory" evidence="20">
    <location>
        <begin position="1305"/>
        <end position="1432"/>
    </location>
</feature>
<dbReference type="Gene3D" id="1.20.120.160">
    <property type="entry name" value="HPT domain"/>
    <property type="match status" value="1"/>
</dbReference>
<dbReference type="SUPFAM" id="SSF47226">
    <property type="entry name" value="Histidine-containing phosphotransfer domain, HPT domain"/>
    <property type="match status" value="1"/>
</dbReference>
<evidence type="ECO:0000256" key="2">
    <source>
        <dbReference type="ARBA" id="ARBA00004651"/>
    </source>
</evidence>
<accession>A0A2K8UBA6</accession>
<dbReference type="InterPro" id="IPR005467">
    <property type="entry name" value="His_kinase_dom"/>
</dbReference>
<keyword evidence="5 16" id="KW-0597">Phosphoprotein</keyword>
<evidence type="ECO:0000256" key="16">
    <source>
        <dbReference type="PROSITE-ProRule" id="PRU00169"/>
    </source>
</evidence>
<dbReference type="InterPro" id="IPR011006">
    <property type="entry name" value="CheY-like_superfamily"/>
</dbReference>
<dbReference type="GO" id="GO:0005886">
    <property type="term" value="C:plasma membrane"/>
    <property type="evidence" value="ECO:0007669"/>
    <property type="project" value="UniProtKB-SubCell"/>
</dbReference>
<dbReference type="InterPro" id="IPR000644">
    <property type="entry name" value="CBS_dom"/>
</dbReference>
<dbReference type="EMBL" id="CP020370">
    <property type="protein sequence ID" value="AUB82858.1"/>
    <property type="molecule type" value="Genomic_DNA"/>
</dbReference>
<proteinExistence type="predicted"/>
<evidence type="ECO:0000259" key="22">
    <source>
        <dbReference type="PROSITE" id="PS50113"/>
    </source>
</evidence>
<dbReference type="Gene3D" id="3.10.580.10">
    <property type="entry name" value="CBS-domain"/>
    <property type="match status" value="2"/>
</dbReference>
<keyword evidence="12" id="KW-0902">Two-component regulatory system</keyword>
<feature type="domain" description="PAS" evidence="21">
    <location>
        <begin position="430"/>
        <end position="472"/>
    </location>
</feature>
<dbReference type="PROSITE" id="PS50113">
    <property type="entry name" value="PAC"/>
    <property type="match status" value="4"/>
</dbReference>
<dbReference type="InterPro" id="IPR036641">
    <property type="entry name" value="HPT_dom_sf"/>
</dbReference>
<dbReference type="Gene3D" id="3.30.565.10">
    <property type="entry name" value="Histidine kinase-like ATPase, C-terminal domain"/>
    <property type="match status" value="1"/>
</dbReference>
<feature type="region of interest" description="Disordered" evidence="18">
    <location>
        <begin position="1577"/>
        <end position="1605"/>
    </location>
</feature>
<dbReference type="Pfam" id="PF02518">
    <property type="entry name" value="HATPase_c"/>
    <property type="match status" value="1"/>
</dbReference>
<evidence type="ECO:0000256" key="18">
    <source>
        <dbReference type="SAM" id="MobiDB-lite"/>
    </source>
</evidence>
<dbReference type="FunFam" id="3.30.565.10:FF:000010">
    <property type="entry name" value="Sensor histidine kinase RcsC"/>
    <property type="match status" value="1"/>
</dbReference>
<dbReference type="Pfam" id="PF13426">
    <property type="entry name" value="PAS_9"/>
    <property type="match status" value="2"/>
</dbReference>
<feature type="domain" description="PAC" evidence="22">
    <location>
        <begin position="851"/>
        <end position="903"/>
    </location>
</feature>
<dbReference type="RefSeq" id="WP_100920564.1">
    <property type="nucleotide sequence ID" value="NZ_CP020370.1"/>
</dbReference>
<evidence type="ECO:0000256" key="14">
    <source>
        <dbReference type="ARBA" id="ARBA00064003"/>
    </source>
</evidence>
<dbReference type="GO" id="GO:0005524">
    <property type="term" value="F:ATP binding"/>
    <property type="evidence" value="ECO:0007669"/>
    <property type="project" value="UniProtKB-KW"/>
</dbReference>
<dbReference type="Gene3D" id="3.40.50.2300">
    <property type="match status" value="2"/>
</dbReference>
<evidence type="ECO:0000256" key="8">
    <source>
        <dbReference type="ARBA" id="ARBA00022741"/>
    </source>
</evidence>
<dbReference type="SMART" id="SM00387">
    <property type="entry name" value="HATPase_c"/>
    <property type="match status" value="1"/>
</dbReference>
<feature type="domain" description="PAS" evidence="21">
    <location>
        <begin position="779"/>
        <end position="849"/>
    </location>
</feature>
<dbReference type="SUPFAM" id="SSF55874">
    <property type="entry name" value="ATPase domain of HSP90 chaperone/DNA topoisomerase II/histidine kinase"/>
    <property type="match status" value="1"/>
</dbReference>
<feature type="domain" description="CBS" evidence="23">
    <location>
        <begin position="141"/>
        <end position="196"/>
    </location>
</feature>
<dbReference type="Proteomes" id="UP000232638">
    <property type="component" value="Chromosome"/>
</dbReference>
<dbReference type="InterPro" id="IPR004358">
    <property type="entry name" value="Sig_transdc_His_kin-like_C"/>
</dbReference>
<keyword evidence="25" id="KW-1185">Reference proteome</keyword>
<evidence type="ECO:0000256" key="11">
    <source>
        <dbReference type="ARBA" id="ARBA00022989"/>
    </source>
</evidence>
<feature type="domain" description="PAC" evidence="22">
    <location>
        <begin position="474"/>
        <end position="526"/>
    </location>
</feature>
<dbReference type="GO" id="GO:0000155">
    <property type="term" value="F:phosphorelay sensor kinase activity"/>
    <property type="evidence" value="ECO:0007669"/>
    <property type="project" value="InterPro"/>
</dbReference>
<evidence type="ECO:0000256" key="17">
    <source>
        <dbReference type="PROSITE-ProRule" id="PRU00703"/>
    </source>
</evidence>
<dbReference type="Pfam" id="PF13188">
    <property type="entry name" value="PAS_8"/>
    <property type="match status" value="1"/>
</dbReference>
<feature type="domain" description="PAC" evidence="22">
    <location>
        <begin position="359"/>
        <end position="411"/>
    </location>
</feature>
<feature type="domain" description="PAS" evidence="21">
    <location>
        <begin position="283"/>
        <end position="323"/>
    </location>
</feature>
<dbReference type="Pfam" id="PF01627">
    <property type="entry name" value="Hpt"/>
    <property type="match status" value="1"/>
</dbReference>
<name>A0A2K8UBA6_9GAMM</name>
<evidence type="ECO:0000256" key="1">
    <source>
        <dbReference type="ARBA" id="ARBA00000085"/>
    </source>
</evidence>
<dbReference type="PANTHER" id="PTHR45339">
    <property type="entry name" value="HYBRID SIGNAL TRANSDUCTION HISTIDINE KINASE J"/>
    <property type="match status" value="1"/>
</dbReference>
<dbReference type="SMART" id="SM00448">
    <property type="entry name" value="REC"/>
    <property type="match status" value="2"/>
</dbReference>
<dbReference type="Gene3D" id="3.30.450.20">
    <property type="entry name" value="PAS domain"/>
    <property type="match status" value="6"/>
</dbReference>
<dbReference type="InterPro" id="IPR003661">
    <property type="entry name" value="HisK_dim/P_dom"/>
</dbReference>
<feature type="domain" description="PAS" evidence="21">
    <location>
        <begin position="922"/>
        <end position="963"/>
    </location>
</feature>
<dbReference type="SUPFAM" id="SSF47384">
    <property type="entry name" value="Homodimeric domain of signal transducing histidine kinase"/>
    <property type="match status" value="1"/>
</dbReference>
<dbReference type="CDD" id="cd09836">
    <property type="entry name" value="CBS_pair_arch"/>
    <property type="match status" value="1"/>
</dbReference>
<protein>
    <recommendedName>
        <fullName evidence="15">Sensory/regulatory protein RpfC</fullName>
        <ecNumber evidence="3">2.7.13.3</ecNumber>
    </recommendedName>
</protein>
<evidence type="ECO:0000256" key="5">
    <source>
        <dbReference type="ARBA" id="ARBA00022553"/>
    </source>
</evidence>
<keyword evidence="13" id="KW-0472">Membrane</keyword>
<dbReference type="CDD" id="cd00082">
    <property type="entry name" value="HisKA"/>
    <property type="match status" value="1"/>
</dbReference>
<dbReference type="InterPro" id="IPR035965">
    <property type="entry name" value="PAS-like_dom_sf"/>
</dbReference>
<feature type="modified residue" description="4-aspartylphosphate" evidence="16">
    <location>
        <position position="1509"/>
    </location>
</feature>
<evidence type="ECO:0000256" key="15">
    <source>
        <dbReference type="ARBA" id="ARBA00068150"/>
    </source>
</evidence>
<evidence type="ECO:0000256" key="13">
    <source>
        <dbReference type="ARBA" id="ARBA00023136"/>
    </source>
</evidence>
<evidence type="ECO:0000259" key="19">
    <source>
        <dbReference type="PROSITE" id="PS50109"/>
    </source>
</evidence>
<dbReference type="SUPFAM" id="SSF54631">
    <property type="entry name" value="CBS-domain pair"/>
    <property type="match status" value="2"/>
</dbReference>
<keyword evidence="11" id="KW-1133">Transmembrane helix</keyword>
<feature type="domain" description="CBS" evidence="23">
    <location>
        <begin position="76"/>
        <end position="133"/>
    </location>
</feature>
<keyword evidence="9" id="KW-0418">Kinase</keyword>
<dbReference type="SUPFAM" id="SSF55785">
    <property type="entry name" value="PYP-like sensor domain (PAS domain)"/>
    <property type="match status" value="6"/>
</dbReference>
<dbReference type="Pfam" id="PF00989">
    <property type="entry name" value="PAS"/>
    <property type="match status" value="1"/>
</dbReference>
<dbReference type="CDD" id="cd17546">
    <property type="entry name" value="REC_hyHK_CKI1_RcsC-like"/>
    <property type="match status" value="2"/>
</dbReference>
<dbReference type="GO" id="GO:0006355">
    <property type="term" value="P:regulation of DNA-templated transcription"/>
    <property type="evidence" value="ECO:0007669"/>
    <property type="project" value="InterPro"/>
</dbReference>
<evidence type="ECO:0000256" key="6">
    <source>
        <dbReference type="ARBA" id="ARBA00022679"/>
    </source>
</evidence>
<dbReference type="InterPro" id="IPR000014">
    <property type="entry name" value="PAS"/>
</dbReference>
<dbReference type="InterPro" id="IPR036097">
    <property type="entry name" value="HisK_dim/P_sf"/>
</dbReference>
<dbReference type="InterPro" id="IPR013767">
    <property type="entry name" value="PAS_fold"/>
</dbReference>
<dbReference type="PANTHER" id="PTHR45339:SF1">
    <property type="entry name" value="HYBRID SIGNAL TRANSDUCTION HISTIDINE KINASE J"/>
    <property type="match status" value="1"/>
</dbReference>
<dbReference type="FunFam" id="1.10.287.130:FF:000002">
    <property type="entry name" value="Two-component osmosensing histidine kinase"/>
    <property type="match status" value="1"/>
</dbReference>
<evidence type="ECO:0000256" key="10">
    <source>
        <dbReference type="ARBA" id="ARBA00022840"/>
    </source>
</evidence>
<dbReference type="PRINTS" id="PR00344">
    <property type="entry name" value="BCTRLSENSOR"/>
</dbReference>
<dbReference type="NCBIfam" id="TIGR00229">
    <property type="entry name" value="sensory_box"/>
    <property type="match status" value="6"/>
</dbReference>
<dbReference type="PROSITE" id="PS50112">
    <property type="entry name" value="PAS"/>
    <property type="match status" value="5"/>
</dbReference>
<evidence type="ECO:0000256" key="9">
    <source>
        <dbReference type="ARBA" id="ARBA00022777"/>
    </source>
</evidence>
<dbReference type="SUPFAM" id="SSF52172">
    <property type="entry name" value="CheY-like"/>
    <property type="match status" value="2"/>
</dbReference>
<dbReference type="InterPro" id="IPR013656">
    <property type="entry name" value="PAS_4"/>
</dbReference>
<dbReference type="KEGG" id="tsy:THSYN_19205"/>
<keyword evidence="17" id="KW-0129">CBS domain</keyword>
<feature type="domain" description="PAC" evidence="22">
    <location>
        <begin position="730"/>
        <end position="782"/>
    </location>
</feature>
<dbReference type="InterPro" id="IPR008207">
    <property type="entry name" value="Sig_transdc_His_kin_Hpt_dom"/>
</dbReference>
<evidence type="ECO:0000256" key="3">
    <source>
        <dbReference type="ARBA" id="ARBA00012438"/>
    </source>
</evidence>
<keyword evidence="10" id="KW-0067">ATP-binding</keyword>
<dbReference type="Pfam" id="PF00512">
    <property type="entry name" value="HisKA"/>
    <property type="match status" value="1"/>
</dbReference>
<dbReference type="OrthoDB" id="5747739at2"/>
<dbReference type="PROSITE" id="PS51371">
    <property type="entry name" value="CBS"/>
    <property type="match status" value="4"/>
</dbReference>
<dbReference type="InterPro" id="IPR001610">
    <property type="entry name" value="PAC"/>
</dbReference>
<comment type="subcellular location">
    <subcellularLocation>
        <location evidence="2">Cell membrane</location>
        <topology evidence="2">Multi-pass membrane protein</topology>
    </subcellularLocation>
</comment>
<evidence type="ECO:0000313" key="24">
    <source>
        <dbReference type="EMBL" id="AUB82858.1"/>
    </source>
</evidence>
<feature type="modified residue" description="4-aspartylphosphate" evidence="16">
    <location>
        <position position="1359"/>
    </location>
</feature>
<feature type="domain" description="PAS" evidence="21">
    <location>
        <begin position="527"/>
        <end position="597"/>
    </location>
</feature>